<dbReference type="EMBL" id="KI392687">
    <property type="protein sequence ID" value="ERN11543.1"/>
    <property type="molecule type" value="Genomic_DNA"/>
</dbReference>
<proteinExistence type="predicted"/>
<dbReference type="KEGG" id="atr:18439741"/>
<organism evidence="2 3">
    <name type="scientific">Amborella trichopoda</name>
    <dbReference type="NCBI Taxonomy" id="13333"/>
    <lineage>
        <taxon>Eukaryota</taxon>
        <taxon>Viridiplantae</taxon>
        <taxon>Streptophyta</taxon>
        <taxon>Embryophyta</taxon>
        <taxon>Tracheophyta</taxon>
        <taxon>Spermatophyta</taxon>
        <taxon>Magnoliopsida</taxon>
        <taxon>Amborellales</taxon>
        <taxon>Amborellaceae</taxon>
        <taxon>Amborella</taxon>
    </lineage>
</organism>
<feature type="domain" description="Trafficking protein particle complex subunit 11" evidence="1">
    <location>
        <begin position="254"/>
        <end position="526"/>
    </location>
</feature>
<name>W1PU04_AMBTC</name>
<evidence type="ECO:0000313" key="3">
    <source>
        <dbReference type="Proteomes" id="UP000017836"/>
    </source>
</evidence>
<dbReference type="GO" id="GO:0006895">
    <property type="term" value="P:Golgi to endosome transport"/>
    <property type="evidence" value="ECO:0007669"/>
    <property type="project" value="EnsemblPlants"/>
</dbReference>
<dbReference type="HOGENOM" id="CLU_003649_2_0_1"/>
<accession>W1PU04</accession>
<dbReference type="PANTHER" id="PTHR14374:SF0">
    <property type="entry name" value="TRAFFICKING PROTEIN PARTICLE COMPLEX SUBUNIT 11"/>
    <property type="match status" value="1"/>
</dbReference>
<dbReference type="Proteomes" id="UP000017836">
    <property type="component" value="Unassembled WGS sequence"/>
</dbReference>
<protein>
    <recommendedName>
        <fullName evidence="1">Trafficking protein particle complex subunit 11 domain-containing protein</fullName>
    </recommendedName>
</protein>
<evidence type="ECO:0000259" key="1">
    <source>
        <dbReference type="Pfam" id="PF11817"/>
    </source>
</evidence>
<dbReference type="PANTHER" id="PTHR14374">
    <property type="entry name" value="FOIE GRAS"/>
    <property type="match status" value="1"/>
</dbReference>
<dbReference type="InterPro" id="IPR021773">
    <property type="entry name" value="TPC11"/>
</dbReference>
<dbReference type="Pfam" id="PF11817">
    <property type="entry name" value="Foie-gras_1"/>
    <property type="match status" value="1"/>
</dbReference>
<keyword evidence="3" id="KW-1185">Reference proteome</keyword>
<dbReference type="GO" id="GO:0005829">
    <property type="term" value="C:cytosol"/>
    <property type="evidence" value="ECO:0007669"/>
    <property type="project" value="EnsemblPlants"/>
</dbReference>
<dbReference type="OMA" id="CVEYYRD"/>
<dbReference type="AlphaFoldDB" id="W1PU04"/>
<dbReference type="OrthoDB" id="6278596at2759"/>
<gene>
    <name evidence="2" type="ORF">AMTR_s00022p00146680</name>
</gene>
<dbReference type="eggNOG" id="KOG4386">
    <property type="taxonomic scope" value="Eukaryota"/>
</dbReference>
<evidence type="ECO:0000313" key="2">
    <source>
        <dbReference type="EMBL" id="ERN11543.1"/>
    </source>
</evidence>
<reference evidence="3" key="1">
    <citation type="journal article" date="2013" name="Science">
        <title>The Amborella genome and the evolution of flowering plants.</title>
        <authorList>
            <consortium name="Amborella Genome Project"/>
        </authorList>
    </citation>
    <scope>NUCLEOTIDE SEQUENCE [LARGE SCALE GENOMIC DNA]</scope>
</reference>
<sequence>MEEYPEELRTPPVSLVSLVGVPELHPTISSFLHSEAPPMNTLALPDFSKISLMASKQKETLDSHRQPGGFIKRDWLSKHRTRLPSVVAALFNWDHVFGDPTQWLQVCTDIENLKVVIRVQNIKLVVVLVQTGPRDDGNEDRMIALRKRAEIDAKYLIVYAQKDPLEVKQSLSRLASIFSELSLTYYRDEGRRLKTRIEKKTFNFPELNIRYCFKVAVYAEFRRDWVEALKYYENAYFALHEMIGITTRLPPIQRLVEIKAVAEQLHFKVSTLLLHSGKVFEAIQWFWKHAAWYKRLIGVPEAVLLHWEWVSRQFLVFAELLETSSIPSAGVSPSGTSERQITEWELQPAYYYQLAAHYLREKKISLGFQLSMSETLKRPEGVAAIESNPDSVVPSVYVGQFALLLERGDTFAMQSLSDAEYIAYAIEEAKRFQDSYEIIALLRKSFDLYTTLNSQRMASYCANRMAREYLASGDFGSAKKLFDSIAGRYRQEGWVTLLWAILGYLRECSKRLSLLKDYIEYSLEIAALPVLDNDEIDSSNNKHDYELIGPASFSQRVTISEEVFNLLKGESALMSNDSLNINEDHPLCLEIDLVSPLRAVLLACVAFHEQAVKPGVPTMLTLSLLSQLPHPVEIDQLEIQFNQSPCNFIICNEQISQGHQSFPEGDNVRVEKVSVLKLETNKWRRFTYDIKSDQSGKLECLSIIVRIGRHFSICCRAESPAAMEDLPLWKFEDRVETLPTKDPSLSFSGQKLIQVEEPDPLVDVILTTPGPALVGENFPVSLNVISKGHAIYSGEIKINLVDTRGGLVSLRDMESISSEANHVELLGVSGSSENNELQMGSDSIRKIQQSFGLISIPFVNAGESWSCRLDIKWHRPKMVMLYVSLGYYPTSGEPNVQKVHVHRSLQIEGKTAIVVNHRYLTQFRRDPLLPSKVKNESDTDRSTTLPLNETSILLVTAKNFSEVPLQVISITIERDGLDDNSCVLREATPKSAPKYEMTLLVPDGDYKQVFSLSPLSTSQELEVGTACVRWKRDVGDSDIVTTRHRLPDVKVEKPQIIVTLEYPPHVVLGVPFSFCVRIENQTQLLQEIRYSLVDSQSFLLSGSHCDTVFVLPHSSQVLSFMAVALVSGMQQLPQVSASAIRYSAGLQPASSGSMVFVFPSQQSLKLEGASCVEEGGGIAPEPISAQ</sequence>
<dbReference type="Gramene" id="ERN11543">
    <property type="protein sequence ID" value="ERN11543"/>
    <property type="gene ID" value="AMTR_s00022p00146680"/>
</dbReference>
<dbReference type="STRING" id="13333.W1PU04"/>